<dbReference type="Proteomes" id="UP001152888">
    <property type="component" value="Unassembled WGS sequence"/>
</dbReference>
<dbReference type="PANTHER" id="PTHR47510">
    <property type="entry name" value="REVERSE TRANSCRIPTASE DOMAIN-CONTAINING PROTEIN"/>
    <property type="match status" value="1"/>
</dbReference>
<evidence type="ECO:0000313" key="2">
    <source>
        <dbReference type="Proteomes" id="UP001152888"/>
    </source>
</evidence>
<proteinExistence type="predicted"/>
<dbReference type="PANTHER" id="PTHR47510:SF3">
    <property type="entry name" value="ENDO_EXONUCLEASE_PHOSPHATASE DOMAIN-CONTAINING PROTEIN"/>
    <property type="match status" value="1"/>
</dbReference>
<keyword evidence="2" id="KW-1185">Reference proteome</keyword>
<dbReference type="SUPFAM" id="SSF56219">
    <property type="entry name" value="DNase I-like"/>
    <property type="match status" value="1"/>
</dbReference>
<comment type="caution">
    <text evidence="1">The sequence shown here is derived from an EMBL/GenBank/DDBJ whole genome shotgun (WGS) entry which is preliminary data.</text>
</comment>
<sequence length="159" mass="18301">MSLSDYDIICCTETWLQSAVLSSELFTDKYVVFRADRNFSAMGCSRGGGVLIGIRNQLAASEVNMTFIRDDIPSIDIIGMKLRYKNEVTYFFVIYIPPDKSTSCYERFFEHLESLDYLFGKSIYILGDFNVPEFVNENHLQSSHKQKTIQSFMGFFDLS</sequence>
<organism evidence="1 2">
    <name type="scientific">Acanthoscelides obtectus</name>
    <name type="common">Bean weevil</name>
    <name type="synonym">Bruchus obtectus</name>
    <dbReference type="NCBI Taxonomy" id="200917"/>
    <lineage>
        <taxon>Eukaryota</taxon>
        <taxon>Metazoa</taxon>
        <taxon>Ecdysozoa</taxon>
        <taxon>Arthropoda</taxon>
        <taxon>Hexapoda</taxon>
        <taxon>Insecta</taxon>
        <taxon>Pterygota</taxon>
        <taxon>Neoptera</taxon>
        <taxon>Endopterygota</taxon>
        <taxon>Coleoptera</taxon>
        <taxon>Polyphaga</taxon>
        <taxon>Cucujiformia</taxon>
        <taxon>Chrysomeloidea</taxon>
        <taxon>Chrysomelidae</taxon>
        <taxon>Bruchinae</taxon>
        <taxon>Bruchini</taxon>
        <taxon>Acanthoscelides</taxon>
    </lineage>
</organism>
<dbReference type="AlphaFoldDB" id="A0A9P0LRN5"/>
<name>A0A9P0LRN5_ACAOB</name>
<protein>
    <recommendedName>
        <fullName evidence="3">Endonuclease/exonuclease/phosphatase domain-containing protein</fullName>
    </recommendedName>
</protein>
<reference evidence="1" key="1">
    <citation type="submission" date="2022-03" db="EMBL/GenBank/DDBJ databases">
        <authorList>
            <person name="Sayadi A."/>
        </authorList>
    </citation>
    <scope>NUCLEOTIDE SEQUENCE</scope>
</reference>
<dbReference type="OrthoDB" id="6783382at2759"/>
<evidence type="ECO:0000313" key="1">
    <source>
        <dbReference type="EMBL" id="CAH1996959.1"/>
    </source>
</evidence>
<accession>A0A9P0LRN5</accession>
<dbReference type="EMBL" id="CAKOFQ010007272">
    <property type="protein sequence ID" value="CAH1996959.1"/>
    <property type="molecule type" value="Genomic_DNA"/>
</dbReference>
<gene>
    <name evidence="1" type="ORF">ACAOBT_LOCUS23447</name>
</gene>
<dbReference type="Gene3D" id="3.60.10.10">
    <property type="entry name" value="Endonuclease/exonuclease/phosphatase"/>
    <property type="match status" value="1"/>
</dbReference>
<dbReference type="InterPro" id="IPR036691">
    <property type="entry name" value="Endo/exonu/phosph_ase_sf"/>
</dbReference>
<evidence type="ECO:0008006" key="3">
    <source>
        <dbReference type="Google" id="ProtNLM"/>
    </source>
</evidence>